<dbReference type="Pfam" id="PF03641">
    <property type="entry name" value="Lysine_decarbox"/>
    <property type="match status" value="1"/>
</dbReference>
<proteinExistence type="inferred from homology"/>
<comment type="caution">
    <text evidence="2">The sequence shown here is derived from an EMBL/GenBank/DDBJ whole genome shotgun (WGS) entry which is preliminary data.</text>
</comment>
<comment type="similarity">
    <text evidence="1">Belongs to the LOG family.</text>
</comment>
<dbReference type="InterPro" id="IPR052341">
    <property type="entry name" value="LOG_family_nucleotidases"/>
</dbReference>
<dbReference type="InterPro" id="IPR031100">
    <property type="entry name" value="LOG_fam"/>
</dbReference>
<keyword evidence="2" id="KW-0238">DNA-binding</keyword>
<dbReference type="PANTHER" id="PTHR43393:SF2">
    <property type="entry name" value="CYTOKININ RIBOSIDE 5'-MONOPHOSPHATE PHOSPHORIBOHYDROLASE"/>
    <property type="match status" value="1"/>
</dbReference>
<organism evidence="2 3">
    <name type="scientific">Bifidobacterium lemurum</name>
    <dbReference type="NCBI Taxonomy" id="1603886"/>
    <lineage>
        <taxon>Bacteria</taxon>
        <taxon>Bacillati</taxon>
        <taxon>Actinomycetota</taxon>
        <taxon>Actinomycetes</taxon>
        <taxon>Bifidobacteriales</taxon>
        <taxon>Bifidobacteriaceae</taxon>
        <taxon>Bifidobacterium</taxon>
    </lineage>
</organism>
<evidence type="ECO:0000313" key="2">
    <source>
        <dbReference type="EMBL" id="OZG60312.1"/>
    </source>
</evidence>
<comment type="catalytic activity">
    <reaction evidence="1">
        <text>N(6)-(dimethylallyl)adenosine 5'-phosphate + H2O = N(6)-dimethylallyladenine + D-ribose 5-phosphate</text>
        <dbReference type="Rhea" id="RHEA:48560"/>
        <dbReference type="ChEBI" id="CHEBI:15377"/>
        <dbReference type="ChEBI" id="CHEBI:17660"/>
        <dbReference type="ChEBI" id="CHEBI:57526"/>
        <dbReference type="ChEBI" id="CHEBI:78346"/>
        <dbReference type="EC" id="3.2.2.n1"/>
    </reaction>
</comment>
<dbReference type="EMBL" id="MWWX01000017">
    <property type="protein sequence ID" value="OZG60312.1"/>
    <property type="molecule type" value="Genomic_DNA"/>
</dbReference>
<name>A0A261FM99_9BIFI</name>
<reference evidence="2 3" key="1">
    <citation type="journal article" date="2017" name="BMC Genomics">
        <title>Comparative genomic and phylogenomic analyses of the Bifidobacteriaceae family.</title>
        <authorList>
            <person name="Lugli G.A."/>
            <person name="Milani C."/>
            <person name="Turroni F."/>
            <person name="Duranti S."/>
            <person name="Mancabelli L."/>
            <person name="Mangifesta M."/>
            <person name="Ferrario C."/>
            <person name="Modesto M."/>
            <person name="Mattarelli P."/>
            <person name="Jiri K."/>
            <person name="van Sinderen D."/>
            <person name="Ventura M."/>
        </authorList>
    </citation>
    <scope>NUCLEOTIDE SEQUENCE [LARGE SCALE GENOMIC DNA]</scope>
    <source>
        <strain evidence="2 3">DSM 28807</strain>
    </source>
</reference>
<dbReference type="GO" id="GO:0005829">
    <property type="term" value="C:cytosol"/>
    <property type="evidence" value="ECO:0007669"/>
    <property type="project" value="TreeGrafter"/>
</dbReference>
<dbReference type="PANTHER" id="PTHR43393">
    <property type="entry name" value="CYTOKININ RIBOSIDE 5'-MONOPHOSPHATE PHOSPHORIBOHYDROLASE"/>
    <property type="match status" value="1"/>
</dbReference>
<sequence length="249" mass="27154">MTEHETQSPLGSTYHRGPVIMRGDMIPQESTTANLLRSDQNADWLHMDPWRVLRIQSEFVDGFGALAELGPAISVFGSARVREQDPDYQAAQTMGDLIARRGIAVITGGGPGIMEAANRGAAMAGGRSVGLGIELPQEQGINEWVNLGMSFRYFFVRKTMFVKYSSGVIVCPGGFGTLDEMFELLTLVQTHKVTSMPIVLFGRDYWQGLLDWLAGEVSGRGMIAPVDPHLVTVTDDPQEAVRVAVSGIR</sequence>
<dbReference type="GO" id="GO:0102682">
    <property type="term" value="F:cytokinin riboside 5'-monophosphate phosphoribohydrolase activity"/>
    <property type="evidence" value="ECO:0007669"/>
    <property type="project" value="RHEA"/>
</dbReference>
<keyword evidence="3" id="KW-1185">Reference proteome</keyword>
<dbReference type="InterPro" id="IPR005269">
    <property type="entry name" value="LOG"/>
</dbReference>
<dbReference type="EC" id="3.2.2.n1" evidence="1"/>
<dbReference type="AlphaFoldDB" id="A0A261FM99"/>
<dbReference type="Proteomes" id="UP000216352">
    <property type="component" value="Unassembled WGS sequence"/>
</dbReference>
<evidence type="ECO:0000313" key="3">
    <source>
        <dbReference type="Proteomes" id="UP000216352"/>
    </source>
</evidence>
<keyword evidence="1" id="KW-0378">Hydrolase</keyword>
<keyword evidence="1" id="KW-0203">Cytokinin biosynthesis</keyword>
<dbReference type="NCBIfam" id="TIGR00730">
    <property type="entry name" value="Rossman fold protein, TIGR00730 family"/>
    <property type="match status" value="1"/>
</dbReference>
<evidence type="ECO:0000256" key="1">
    <source>
        <dbReference type="RuleBase" id="RU363015"/>
    </source>
</evidence>
<dbReference type="GO" id="GO:0009691">
    <property type="term" value="P:cytokinin biosynthetic process"/>
    <property type="evidence" value="ECO:0007669"/>
    <property type="project" value="UniProtKB-UniRule"/>
</dbReference>
<comment type="catalytic activity">
    <reaction evidence="1">
        <text>9-ribosyl-trans-zeatin 5'-phosphate + H2O = trans-zeatin + D-ribose 5-phosphate</text>
        <dbReference type="Rhea" id="RHEA:48564"/>
        <dbReference type="ChEBI" id="CHEBI:15377"/>
        <dbReference type="ChEBI" id="CHEBI:16522"/>
        <dbReference type="ChEBI" id="CHEBI:78346"/>
        <dbReference type="ChEBI" id="CHEBI:87947"/>
        <dbReference type="EC" id="3.2.2.n1"/>
    </reaction>
</comment>
<dbReference type="SUPFAM" id="SSF102405">
    <property type="entry name" value="MCP/YpsA-like"/>
    <property type="match status" value="1"/>
</dbReference>
<protein>
    <recommendedName>
        <fullName evidence="1">Cytokinin riboside 5'-monophosphate phosphoribohydrolase</fullName>
        <ecNumber evidence="1">3.2.2.n1</ecNumber>
    </recommendedName>
</protein>
<accession>A0A261FM99</accession>
<gene>
    <name evidence="2" type="ORF">BLEM_2001</name>
</gene>
<dbReference type="GO" id="GO:0003677">
    <property type="term" value="F:DNA binding"/>
    <property type="evidence" value="ECO:0007669"/>
    <property type="project" value="UniProtKB-KW"/>
</dbReference>
<dbReference type="Gene3D" id="3.40.50.450">
    <property type="match status" value="1"/>
</dbReference>
<dbReference type="OrthoDB" id="9801098at2"/>
<dbReference type="STRING" id="1603886.GCA_001895165_01936"/>